<keyword evidence="9" id="KW-0805">Transcription regulation</keyword>
<keyword evidence="8" id="KW-0902">Two-component regulatory system</keyword>
<dbReference type="FunFam" id="3.40.50.2300:FF:000018">
    <property type="entry name" value="DNA-binding transcriptional regulator NtrC"/>
    <property type="match status" value="1"/>
</dbReference>
<dbReference type="SUPFAM" id="SSF52172">
    <property type="entry name" value="CheY-like"/>
    <property type="match status" value="1"/>
</dbReference>
<sequence>MNKILVVDDQKTVCYSIQRLLQSEGYDVITTTSGIEAIKIVENISPELVIMDVRMPEIDGLEVLKKIKEKYPKVQVIMMTAFSTTEKAIQAIKSGAYDYLTKPFDNDELLARVRDAIKTKRLIEEVVTFDEVKDYTVGERIIGKSPAMLEIYKQIGRIAPTDTTVLIKGENGTGKELVARAIYHYSNRSTKPFLAINCAAIPEQLLESELFGYERGAFTGADFKRIGKFEQCSEGTIFLDEIGDMPIGLQAKLLRVLQDGKFQRLGGTETIETNVRIIAATNKDIEDMVKKGTFREDLYYRINVVTINVPPLRERKEDIKELIHYFIQKYNKKLGKTIKGITADALKRLEEHQWPGNVRELENAIQKAMVFCGSEYLSMECCEGLHMQNLLRGSCVSLEKAIENLVELAFKDGCHERFQDMMNMIEKSMVKRAMELTRGNQVQAARLLGISRNTLRKKLGEGQVVFPQK</sequence>
<evidence type="ECO:0000256" key="6">
    <source>
        <dbReference type="ARBA" id="ARBA00022741"/>
    </source>
</evidence>
<dbReference type="PANTHER" id="PTHR32071:SF95">
    <property type="entry name" value="DNA-BINDING TRANSCRIPTIONAL REGULATOR NTRC"/>
    <property type="match status" value="1"/>
</dbReference>
<reference evidence="19 20" key="1">
    <citation type="submission" date="2020-03" db="EMBL/GenBank/DDBJ databases">
        <title>Complete genome sequences of two sulfur-disproportionating bacterial strains T55J and Mzg5.</title>
        <authorList>
            <person name="Umezawa K."/>
            <person name="Kojima H."/>
            <person name="Kato Y."/>
            <person name="Fukui M."/>
        </authorList>
    </citation>
    <scope>NUCLEOTIDE SEQUENCE [LARGE SCALE GENOMIC DNA]</scope>
    <source>
        <strain evidence="19 20">T55J</strain>
    </source>
</reference>
<dbReference type="PROSITE" id="PS00688">
    <property type="entry name" value="SIGMA54_INTERACT_3"/>
    <property type="match status" value="1"/>
</dbReference>
<feature type="modified residue" description="4-aspartylphosphate" evidence="16">
    <location>
        <position position="52"/>
    </location>
</feature>
<dbReference type="InterPro" id="IPR025944">
    <property type="entry name" value="Sigma_54_int_dom_CS"/>
</dbReference>
<dbReference type="Pfam" id="PF25601">
    <property type="entry name" value="AAA_lid_14"/>
    <property type="match status" value="1"/>
</dbReference>
<evidence type="ECO:0000256" key="7">
    <source>
        <dbReference type="ARBA" id="ARBA00022840"/>
    </source>
</evidence>
<evidence type="ECO:0000259" key="18">
    <source>
        <dbReference type="PROSITE" id="PS50110"/>
    </source>
</evidence>
<gene>
    <name evidence="19" type="ORF">JZK55_11310</name>
</gene>
<keyword evidence="7" id="KW-0067">ATP-binding</keyword>
<evidence type="ECO:0000256" key="5">
    <source>
        <dbReference type="ARBA" id="ARBA00022553"/>
    </source>
</evidence>
<dbReference type="CDD" id="cd00009">
    <property type="entry name" value="AAA"/>
    <property type="match status" value="1"/>
</dbReference>
<protein>
    <recommendedName>
        <fullName evidence="2">DNA-binding transcriptional regulator NtrC</fullName>
    </recommendedName>
    <alternativeName>
        <fullName evidence="14">Nitrogen regulation protein NR(I)</fullName>
    </alternativeName>
    <alternativeName>
        <fullName evidence="15">Nitrogen regulator I</fullName>
    </alternativeName>
</protein>
<dbReference type="GO" id="GO:0005524">
    <property type="term" value="F:ATP binding"/>
    <property type="evidence" value="ECO:0007669"/>
    <property type="project" value="UniProtKB-KW"/>
</dbReference>
<dbReference type="RefSeq" id="WP_203473645.1">
    <property type="nucleotide sequence ID" value="NZ_AP022873.1"/>
</dbReference>
<evidence type="ECO:0000256" key="2">
    <source>
        <dbReference type="ARBA" id="ARBA00019059"/>
    </source>
</evidence>
<dbReference type="GO" id="GO:0000160">
    <property type="term" value="P:phosphorelay signal transduction system"/>
    <property type="evidence" value="ECO:0007669"/>
    <property type="project" value="UniProtKB-KW"/>
</dbReference>
<evidence type="ECO:0000256" key="1">
    <source>
        <dbReference type="ARBA" id="ARBA00004496"/>
    </source>
</evidence>
<dbReference type="InterPro" id="IPR027417">
    <property type="entry name" value="P-loop_NTPase"/>
</dbReference>
<dbReference type="Gene3D" id="3.40.50.300">
    <property type="entry name" value="P-loop containing nucleotide triphosphate hydrolases"/>
    <property type="match status" value="1"/>
</dbReference>
<dbReference type="Gene3D" id="3.40.50.2300">
    <property type="match status" value="1"/>
</dbReference>
<dbReference type="GO" id="GO:0006355">
    <property type="term" value="P:regulation of DNA-templated transcription"/>
    <property type="evidence" value="ECO:0007669"/>
    <property type="project" value="InterPro"/>
</dbReference>
<keyword evidence="10" id="KW-0238">DNA-binding</keyword>
<keyword evidence="12" id="KW-0804">Transcription</keyword>
<evidence type="ECO:0000256" key="11">
    <source>
        <dbReference type="ARBA" id="ARBA00023159"/>
    </source>
</evidence>
<keyword evidence="20" id="KW-1185">Reference proteome</keyword>
<proteinExistence type="predicted"/>
<dbReference type="GO" id="GO:0005737">
    <property type="term" value="C:cytoplasm"/>
    <property type="evidence" value="ECO:0007669"/>
    <property type="project" value="UniProtKB-SubCell"/>
</dbReference>
<evidence type="ECO:0000256" key="9">
    <source>
        <dbReference type="ARBA" id="ARBA00023015"/>
    </source>
</evidence>
<dbReference type="SMART" id="SM00448">
    <property type="entry name" value="REC"/>
    <property type="match status" value="1"/>
</dbReference>
<dbReference type="PROSITE" id="PS50110">
    <property type="entry name" value="RESPONSE_REGULATORY"/>
    <property type="match status" value="1"/>
</dbReference>
<dbReference type="Gene3D" id="1.10.10.60">
    <property type="entry name" value="Homeodomain-like"/>
    <property type="match status" value="1"/>
</dbReference>
<dbReference type="AlphaFoldDB" id="A0A7G1H1V5"/>
<dbReference type="InterPro" id="IPR058031">
    <property type="entry name" value="AAA_lid_NorR"/>
</dbReference>
<feature type="domain" description="Sigma-54 factor interaction" evidence="17">
    <location>
        <begin position="141"/>
        <end position="370"/>
    </location>
</feature>
<dbReference type="InterPro" id="IPR009057">
    <property type="entry name" value="Homeodomain-like_sf"/>
</dbReference>
<dbReference type="GO" id="GO:0043565">
    <property type="term" value="F:sequence-specific DNA binding"/>
    <property type="evidence" value="ECO:0007669"/>
    <property type="project" value="InterPro"/>
</dbReference>
<evidence type="ECO:0000256" key="4">
    <source>
        <dbReference type="ARBA" id="ARBA00022491"/>
    </source>
</evidence>
<dbReference type="SMART" id="SM00382">
    <property type="entry name" value="AAA"/>
    <property type="match status" value="1"/>
</dbReference>
<dbReference type="InterPro" id="IPR001789">
    <property type="entry name" value="Sig_transdc_resp-reg_receiver"/>
</dbReference>
<evidence type="ECO:0000259" key="17">
    <source>
        <dbReference type="PROSITE" id="PS50045"/>
    </source>
</evidence>
<dbReference type="PROSITE" id="PS50045">
    <property type="entry name" value="SIGMA54_INTERACT_4"/>
    <property type="match status" value="1"/>
</dbReference>
<comment type="subcellular location">
    <subcellularLocation>
        <location evidence="1">Cytoplasm</location>
    </subcellularLocation>
</comment>
<keyword evidence="5 16" id="KW-0597">Phosphoprotein</keyword>
<keyword evidence="11" id="KW-0010">Activator</keyword>
<accession>A0A7G1H1V5</accession>
<dbReference type="InterPro" id="IPR002197">
    <property type="entry name" value="HTH_Fis"/>
</dbReference>
<evidence type="ECO:0000313" key="20">
    <source>
        <dbReference type="Proteomes" id="UP000516360"/>
    </source>
</evidence>
<keyword evidence="6" id="KW-0547">Nucleotide-binding</keyword>
<keyword evidence="13" id="KW-0535">Nitrogen fixation</keyword>
<dbReference type="SUPFAM" id="SSF52540">
    <property type="entry name" value="P-loop containing nucleoside triphosphate hydrolases"/>
    <property type="match status" value="1"/>
</dbReference>
<dbReference type="Gene3D" id="1.10.8.60">
    <property type="match status" value="1"/>
</dbReference>
<feature type="domain" description="Response regulatory" evidence="18">
    <location>
        <begin position="3"/>
        <end position="117"/>
    </location>
</feature>
<evidence type="ECO:0000256" key="15">
    <source>
        <dbReference type="ARBA" id="ARBA00031910"/>
    </source>
</evidence>
<keyword evidence="4" id="KW-0678">Repressor</keyword>
<evidence type="ECO:0000256" key="16">
    <source>
        <dbReference type="PROSITE-ProRule" id="PRU00169"/>
    </source>
</evidence>
<dbReference type="Pfam" id="PF02954">
    <property type="entry name" value="HTH_8"/>
    <property type="match status" value="1"/>
</dbReference>
<evidence type="ECO:0000313" key="19">
    <source>
        <dbReference type="EMBL" id="BCB96209.1"/>
    </source>
</evidence>
<dbReference type="PRINTS" id="PR01590">
    <property type="entry name" value="HTHFIS"/>
</dbReference>
<dbReference type="KEGG" id="dtp:JZK55_11310"/>
<dbReference type="EMBL" id="AP022873">
    <property type="protein sequence ID" value="BCB96209.1"/>
    <property type="molecule type" value="Genomic_DNA"/>
</dbReference>
<dbReference type="InterPro" id="IPR003593">
    <property type="entry name" value="AAA+_ATPase"/>
</dbReference>
<dbReference type="SUPFAM" id="SSF46689">
    <property type="entry name" value="Homeodomain-like"/>
    <property type="match status" value="1"/>
</dbReference>
<dbReference type="PANTHER" id="PTHR32071">
    <property type="entry name" value="TRANSCRIPTIONAL REGULATORY PROTEIN"/>
    <property type="match status" value="1"/>
</dbReference>
<dbReference type="FunFam" id="3.40.50.300:FF:000006">
    <property type="entry name" value="DNA-binding transcriptional regulator NtrC"/>
    <property type="match status" value="1"/>
</dbReference>
<dbReference type="InterPro" id="IPR011006">
    <property type="entry name" value="CheY-like_superfamily"/>
</dbReference>
<dbReference type="Pfam" id="PF00158">
    <property type="entry name" value="Sigma54_activat"/>
    <property type="match status" value="1"/>
</dbReference>
<dbReference type="Proteomes" id="UP000516360">
    <property type="component" value="Chromosome"/>
</dbReference>
<dbReference type="Pfam" id="PF00072">
    <property type="entry name" value="Response_reg"/>
    <property type="match status" value="1"/>
</dbReference>
<evidence type="ECO:0000256" key="12">
    <source>
        <dbReference type="ARBA" id="ARBA00023163"/>
    </source>
</evidence>
<dbReference type="InterPro" id="IPR002078">
    <property type="entry name" value="Sigma_54_int"/>
</dbReference>
<organism evidence="19 20">
    <name type="scientific">Dissulfurispira thermophila</name>
    <dbReference type="NCBI Taxonomy" id="2715679"/>
    <lineage>
        <taxon>Bacteria</taxon>
        <taxon>Pseudomonadati</taxon>
        <taxon>Nitrospirota</taxon>
        <taxon>Thermodesulfovibrionia</taxon>
        <taxon>Thermodesulfovibrionales</taxon>
        <taxon>Dissulfurispiraceae</taxon>
        <taxon>Dissulfurispira</taxon>
    </lineage>
</organism>
<evidence type="ECO:0000256" key="3">
    <source>
        <dbReference type="ARBA" id="ARBA00022490"/>
    </source>
</evidence>
<evidence type="ECO:0000256" key="10">
    <source>
        <dbReference type="ARBA" id="ARBA00023125"/>
    </source>
</evidence>
<keyword evidence="3" id="KW-0963">Cytoplasm</keyword>
<evidence type="ECO:0000256" key="13">
    <source>
        <dbReference type="ARBA" id="ARBA00023231"/>
    </source>
</evidence>
<evidence type="ECO:0000256" key="14">
    <source>
        <dbReference type="ARBA" id="ARBA00029881"/>
    </source>
</evidence>
<name>A0A7G1H1V5_9BACT</name>
<evidence type="ECO:0000256" key="8">
    <source>
        <dbReference type="ARBA" id="ARBA00023012"/>
    </source>
</evidence>